<keyword evidence="1" id="KW-1133">Transmembrane helix</keyword>
<dbReference type="KEGG" id="xau:Xaut_3584"/>
<keyword evidence="3" id="KW-1185">Reference proteome</keyword>
<evidence type="ECO:0000313" key="3">
    <source>
        <dbReference type="Proteomes" id="UP000002417"/>
    </source>
</evidence>
<proteinExistence type="predicted"/>
<dbReference type="InterPro" id="IPR008407">
    <property type="entry name" value="Brnchd-chn_aa_trnsp_AzlD"/>
</dbReference>
<dbReference type="EMBL" id="CP000781">
    <property type="protein sequence ID" value="ABS68812.1"/>
    <property type="molecule type" value="Genomic_DNA"/>
</dbReference>
<evidence type="ECO:0000256" key="1">
    <source>
        <dbReference type="SAM" id="Phobius"/>
    </source>
</evidence>
<sequence>MTGAPMTEGAALLIVLLAGFLPTEIWRSLAILAGRRLEEGSPVFHWVKAVATALLAAVVARLLFAPAGALAAVPLLLRLGAVVGGVAGFLALRRSVFAGVLVGELLLVAGILLSH</sequence>
<dbReference type="Pfam" id="PF05437">
    <property type="entry name" value="AzlD"/>
    <property type="match status" value="1"/>
</dbReference>
<feature type="transmembrane region" description="Helical" evidence="1">
    <location>
        <begin position="96"/>
        <end position="114"/>
    </location>
</feature>
<accession>A7ILB9</accession>
<feature type="transmembrane region" description="Helical" evidence="1">
    <location>
        <begin position="46"/>
        <end position="64"/>
    </location>
</feature>
<dbReference type="STRING" id="78245.Xaut_3584"/>
<feature type="transmembrane region" description="Helical" evidence="1">
    <location>
        <begin position="71"/>
        <end position="90"/>
    </location>
</feature>
<keyword evidence="1" id="KW-0472">Membrane</keyword>
<evidence type="ECO:0008006" key="4">
    <source>
        <dbReference type="Google" id="ProtNLM"/>
    </source>
</evidence>
<protein>
    <recommendedName>
        <fullName evidence="4">AzlD domain-containing protein</fullName>
    </recommendedName>
</protein>
<reference evidence="2 3" key="1">
    <citation type="submission" date="2007-07" db="EMBL/GenBank/DDBJ databases">
        <title>Complete sequence of chromosome of Xanthobacter autotrophicus Py2.</title>
        <authorList>
            <consortium name="US DOE Joint Genome Institute"/>
            <person name="Copeland A."/>
            <person name="Lucas S."/>
            <person name="Lapidus A."/>
            <person name="Barry K."/>
            <person name="Glavina del Rio T."/>
            <person name="Hammon N."/>
            <person name="Israni S."/>
            <person name="Dalin E."/>
            <person name="Tice H."/>
            <person name="Pitluck S."/>
            <person name="Sims D."/>
            <person name="Brettin T."/>
            <person name="Bruce D."/>
            <person name="Detter J.C."/>
            <person name="Han C."/>
            <person name="Tapia R."/>
            <person name="Brainard J."/>
            <person name="Schmutz J."/>
            <person name="Larimer F."/>
            <person name="Land M."/>
            <person name="Hauser L."/>
            <person name="Kyrpides N."/>
            <person name="Kim E."/>
            <person name="Ensigns S.A."/>
            <person name="Richardson P."/>
        </authorList>
    </citation>
    <scope>NUCLEOTIDE SEQUENCE [LARGE SCALE GENOMIC DNA]</scope>
    <source>
        <strain evidence="3">ATCC BAA-1158 / Py2</strain>
    </source>
</reference>
<evidence type="ECO:0000313" key="2">
    <source>
        <dbReference type="EMBL" id="ABS68812.1"/>
    </source>
</evidence>
<dbReference type="eggNOG" id="ENOG5033072">
    <property type="taxonomic scope" value="Bacteria"/>
</dbReference>
<gene>
    <name evidence="2" type="ordered locus">Xaut_3584</name>
</gene>
<dbReference type="AlphaFoldDB" id="A7ILB9"/>
<name>A7ILB9_XANP2</name>
<dbReference type="HOGENOM" id="CLU_166728_0_0_5"/>
<dbReference type="OrthoDB" id="7855510at2"/>
<keyword evidence="1" id="KW-0812">Transmembrane</keyword>
<dbReference type="Proteomes" id="UP000002417">
    <property type="component" value="Chromosome"/>
</dbReference>
<organism evidence="2 3">
    <name type="scientific">Xanthobacter autotrophicus (strain ATCC BAA-1158 / Py2)</name>
    <dbReference type="NCBI Taxonomy" id="78245"/>
    <lineage>
        <taxon>Bacteria</taxon>
        <taxon>Pseudomonadati</taxon>
        <taxon>Pseudomonadota</taxon>
        <taxon>Alphaproteobacteria</taxon>
        <taxon>Hyphomicrobiales</taxon>
        <taxon>Xanthobacteraceae</taxon>
        <taxon>Xanthobacter</taxon>
    </lineage>
</organism>